<sequence length="395" mass="42620">MMTIEGRNETHDSHIRLGMVGGGSGAFIGGVHRIAARLDDHYRLVAGALSSTPEKALASGQELGLDPDRTYGSWEEMAEKEAAREDGIEAVAVVTPNHMHFAPAKAFLEKGIHVICDKPMTATLDEAKTLKTIADKADALFILTHNYTGYPMIRQARAMIANGNLGPLRLIQAEYVQDWLTEPVEREGSKQAEWRTDPKRSGAGGAIGDIGTHAFNLLSFVSGAKLQSLAADLDSFVEGRQLDDNAHMMLRFEEKAGVKAKGMLWASQVAPGNENSLTLRIYGTKGGLEWAQEQPNHLWYTPFGEPKRLLTRNGAGAGPDAVRVSRVPGGHPEGYLEGFANIYSDAALAIRAFKTGKTDPDAICPTIDDGVAGLAFIDACVRSSRENGAWVTPDI</sequence>
<dbReference type="Gene3D" id="3.40.50.720">
    <property type="entry name" value="NAD(P)-binding Rossmann-like Domain"/>
    <property type="match status" value="1"/>
</dbReference>
<dbReference type="InterPro" id="IPR036291">
    <property type="entry name" value="NAD(P)-bd_dom_sf"/>
</dbReference>
<dbReference type="PANTHER" id="PTHR43708:SF3">
    <property type="entry name" value="OXIDOREDUCTASE"/>
    <property type="match status" value="1"/>
</dbReference>
<dbReference type="SUPFAM" id="SSF55347">
    <property type="entry name" value="Glyceraldehyde-3-phosphate dehydrogenase-like, C-terminal domain"/>
    <property type="match status" value="1"/>
</dbReference>
<dbReference type="GO" id="GO:0000166">
    <property type="term" value="F:nucleotide binding"/>
    <property type="evidence" value="ECO:0007669"/>
    <property type="project" value="InterPro"/>
</dbReference>
<keyword evidence="4" id="KW-1185">Reference proteome</keyword>
<protein>
    <submittedName>
        <fullName evidence="3">Putative dehydrogenase</fullName>
    </submittedName>
</protein>
<dbReference type="Proteomes" id="UP000295097">
    <property type="component" value="Unassembled WGS sequence"/>
</dbReference>
<reference evidence="3 4" key="1">
    <citation type="submission" date="2019-03" db="EMBL/GenBank/DDBJ databases">
        <title>Freshwater and sediment microbial communities from various areas in North America, analyzing microbe dynamics in response to fracking.</title>
        <authorList>
            <person name="Lamendella R."/>
        </authorList>
    </citation>
    <scope>NUCLEOTIDE SEQUENCE [LARGE SCALE GENOMIC DNA]</scope>
    <source>
        <strain evidence="3 4">175.2</strain>
    </source>
</reference>
<evidence type="ECO:0000259" key="2">
    <source>
        <dbReference type="Pfam" id="PF22725"/>
    </source>
</evidence>
<dbReference type="Pfam" id="PF01408">
    <property type="entry name" value="GFO_IDH_MocA"/>
    <property type="match status" value="1"/>
</dbReference>
<feature type="domain" description="Gfo/Idh/MocA-like oxidoreductase N-terminal" evidence="1">
    <location>
        <begin position="15"/>
        <end position="143"/>
    </location>
</feature>
<dbReference type="PANTHER" id="PTHR43708">
    <property type="entry name" value="CONSERVED EXPRESSED OXIDOREDUCTASE (EUROFUNG)"/>
    <property type="match status" value="1"/>
</dbReference>
<evidence type="ECO:0000313" key="3">
    <source>
        <dbReference type="EMBL" id="TCT41802.1"/>
    </source>
</evidence>
<dbReference type="Pfam" id="PF22725">
    <property type="entry name" value="GFO_IDH_MocA_C3"/>
    <property type="match status" value="1"/>
</dbReference>
<dbReference type="InterPro" id="IPR055170">
    <property type="entry name" value="GFO_IDH_MocA-like_dom"/>
</dbReference>
<dbReference type="SUPFAM" id="SSF51735">
    <property type="entry name" value="NAD(P)-binding Rossmann-fold domains"/>
    <property type="match status" value="1"/>
</dbReference>
<dbReference type="Gene3D" id="3.30.360.10">
    <property type="entry name" value="Dihydrodipicolinate Reductase, domain 2"/>
    <property type="match status" value="1"/>
</dbReference>
<dbReference type="InterPro" id="IPR000683">
    <property type="entry name" value="Gfo/Idh/MocA-like_OxRdtase_N"/>
</dbReference>
<dbReference type="EMBL" id="SMAR01000006">
    <property type="protein sequence ID" value="TCT41802.1"/>
    <property type="molecule type" value="Genomic_DNA"/>
</dbReference>
<name>A0A4R3NTW7_9HYPH</name>
<proteinExistence type="predicted"/>
<feature type="domain" description="GFO/IDH/MocA-like oxidoreductase" evidence="2">
    <location>
        <begin position="153"/>
        <end position="289"/>
    </location>
</feature>
<dbReference type="InterPro" id="IPR051317">
    <property type="entry name" value="Gfo/Idh/MocA_oxidoreduct"/>
</dbReference>
<dbReference type="AlphaFoldDB" id="A0A4R3NTW7"/>
<comment type="caution">
    <text evidence="3">The sequence shown here is derived from an EMBL/GenBank/DDBJ whole genome shotgun (WGS) entry which is preliminary data.</text>
</comment>
<accession>A0A4R3NTW7</accession>
<gene>
    <name evidence="3" type="ORF">EDC90_100660</name>
</gene>
<evidence type="ECO:0000313" key="4">
    <source>
        <dbReference type="Proteomes" id="UP000295097"/>
    </source>
</evidence>
<organism evidence="3 4">
    <name type="scientific">Martelella mediterranea</name>
    <dbReference type="NCBI Taxonomy" id="293089"/>
    <lineage>
        <taxon>Bacteria</taxon>
        <taxon>Pseudomonadati</taxon>
        <taxon>Pseudomonadota</taxon>
        <taxon>Alphaproteobacteria</taxon>
        <taxon>Hyphomicrobiales</taxon>
        <taxon>Aurantimonadaceae</taxon>
        <taxon>Martelella</taxon>
    </lineage>
</organism>
<evidence type="ECO:0000259" key="1">
    <source>
        <dbReference type="Pfam" id="PF01408"/>
    </source>
</evidence>